<protein>
    <submittedName>
        <fullName evidence="2">Uncharacterized protein</fullName>
    </submittedName>
</protein>
<proteinExistence type="predicted"/>
<evidence type="ECO:0000313" key="3">
    <source>
        <dbReference type="Proteomes" id="UP000476055"/>
    </source>
</evidence>
<feature type="transmembrane region" description="Helical" evidence="1">
    <location>
        <begin position="51"/>
        <end position="72"/>
    </location>
</feature>
<dbReference type="AlphaFoldDB" id="A0A6L5YIA1"/>
<accession>A0A6L5YIA1</accession>
<dbReference type="Proteomes" id="UP000476055">
    <property type="component" value="Unassembled WGS sequence"/>
</dbReference>
<evidence type="ECO:0000313" key="2">
    <source>
        <dbReference type="EMBL" id="MST57598.1"/>
    </source>
</evidence>
<feature type="transmembrane region" description="Helical" evidence="1">
    <location>
        <begin position="79"/>
        <end position="101"/>
    </location>
</feature>
<keyword evidence="1" id="KW-0812">Transmembrane</keyword>
<name>A0A6L5YIA1_9FIRM</name>
<evidence type="ECO:0000256" key="1">
    <source>
        <dbReference type="SAM" id="Phobius"/>
    </source>
</evidence>
<keyword evidence="1" id="KW-0472">Membrane</keyword>
<keyword evidence="3" id="KW-1185">Reference proteome</keyword>
<dbReference type="InterPro" id="IPR046140">
    <property type="entry name" value="DUF6142"/>
</dbReference>
<dbReference type="RefSeq" id="WP_118550447.1">
    <property type="nucleotide sequence ID" value="NZ_DAWCKG010000187.1"/>
</dbReference>
<organism evidence="2 3">
    <name type="scientific">Waltera intestinalis</name>
    <dbReference type="NCBI Taxonomy" id="2606635"/>
    <lineage>
        <taxon>Bacteria</taxon>
        <taxon>Bacillati</taxon>
        <taxon>Bacillota</taxon>
        <taxon>Clostridia</taxon>
        <taxon>Lachnospirales</taxon>
        <taxon>Lachnospiraceae</taxon>
        <taxon>Waltera</taxon>
    </lineage>
</organism>
<reference evidence="2 3" key="1">
    <citation type="submission" date="2019-08" db="EMBL/GenBank/DDBJ databases">
        <title>In-depth cultivation of the pig gut microbiome towards novel bacterial diversity and tailored functional studies.</title>
        <authorList>
            <person name="Wylensek D."/>
            <person name="Hitch T.C.A."/>
            <person name="Clavel T."/>
        </authorList>
    </citation>
    <scope>NUCLEOTIDE SEQUENCE [LARGE SCALE GENOMIC DNA]</scope>
    <source>
        <strain evidence="2 3">WCA3-601-WT-6H</strain>
    </source>
</reference>
<sequence>MRKKNYIFTNKKHSDKAIMSTILGVISLVSLGIVTYLSYSQGGVMHGGYGVTGVLATVYSLIGLILGVLTLRDKDIYRFFPVLGTILNVISLGGISFLLYLGSRL</sequence>
<dbReference type="EMBL" id="VUMU01000004">
    <property type="protein sequence ID" value="MST57598.1"/>
    <property type="molecule type" value="Genomic_DNA"/>
</dbReference>
<feature type="transmembrane region" description="Helical" evidence="1">
    <location>
        <begin position="21"/>
        <end position="39"/>
    </location>
</feature>
<keyword evidence="1" id="KW-1133">Transmembrane helix</keyword>
<gene>
    <name evidence="2" type="ORF">FYJ59_04950</name>
</gene>
<dbReference type="Pfam" id="PF19639">
    <property type="entry name" value="DUF6142"/>
    <property type="match status" value="1"/>
</dbReference>
<comment type="caution">
    <text evidence="2">The sequence shown here is derived from an EMBL/GenBank/DDBJ whole genome shotgun (WGS) entry which is preliminary data.</text>
</comment>